<reference evidence="4" key="1">
    <citation type="submission" date="2015-12" db="EMBL/GenBank/DDBJ databases">
        <authorList>
            <person name="Zhang G."/>
            <person name="Stingl U."/>
        </authorList>
    </citation>
    <scope>NUCLEOTIDE SEQUENCE [LARGE SCALE GENOMIC DNA]</scope>
    <source>
        <strain evidence="4">ZGT108</strain>
    </source>
</reference>
<dbReference type="STRING" id="1685378.AVO44_17960"/>
<evidence type="ECO:0000313" key="3">
    <source>
        <dbReference type="EMBL" id="KUJ77267.1"/>
    </source>
</evidence>
<sequence>MTGIALVTGGQQGIGLGISRALIAGGYKVALASRSAPDKLAVQQALAELGPNAIYVQHDVSDIDHVPAMLDQVEADLGPITAFVNNAGVGAPVRGDMLELKPENWDFVQNINLRGAFFLAQDVARRMLAQPQDLYRSITFVTSVSATMVSIERAEYCVSKAAAAMMAQLFAVRMAPHGIGVFELRPGIIATEMTAGVRDKYTDRIEGGLVPAARWGEPQDIGSVIMPIVEGQMQFATGAAIPVDGGLSITRL</sequence>
<dbReference type="SUPFAM" id="SSF51735">
    <property type="entry name" value="NAD(P)-binding Rossmann-fold domains"/>
    <property type="match status" value="1"/>
</dbReference>
<dbReference type="PANTHER" id="PTHR43669:SF3">
    <property type="entry name" value="ALCOHOL DEHYDROGENASE, PUTATIVE (AFU_ORTHOLOGUE AFUA_3G03445)-RELATED"/>
    <property type="match status" value="1"/>
</dbReference>
<evidence type="ECO:0000313" key="4">
    <source>
        <dbReference type="Proteomes" id="UP000053690"/>
    </source>
</evidence>
<dbReference type="Gene3D" id="3.40.50.720">
    <property type="entry name" value="NAD(P)-binding Rossmann-like Domain"/>
    <property type="match status" value="1"/>
</dbReference>
<gene>
    <name evidence="3" type="ORF">AVO44_17960</name>
</gene>
<dbReference type="GO" id="GO:0016491">
    <property type="term" value="F:oxidoreductase activity"/>
    <property type="evidence" value="ECO:0007669"/>
    <property type="project" value="UniProtKB-KW"/>
</dbReference>
<accession>A0A0X3TNB7</accession>
<name>A0A0X3TNB7_9RHOB</name>
<dbReference type="NCBIfam" id="NF009386">
    <property type="entry name" value="PRK12745.1"/>
    <property type="match status" value="1"/>
</dbReference>
<evidence type="ECO:0000256" key="1">
    <source>
        <dbReference type="ARBA" id="ARBA00006484"/>
    </source>
</evidence>
<evidence type="ECO:0000256" key="2">
    <source>
        <dbReference type="ARBA" id="ARBA00023002"/>
    </source>
</evidence>
<dbReference type="InterPro" id="IPR036291">
    <property type="entry name" value="NAD(P)-bd_dom_sf"/>
</dbReference>
<dbReference type="OrthoDB" id="9803333at2"/>
<protein>
    <submittedName>
        <fullName evidence="3">3-ketoacyl-ACP reductase</fullName>
    </submittedName>
</protein>
<dbReference type="Pfam" id="PF13561">
    <property type="entry name" value="adh_short_C2"/>
    <property type="match status" value="1"/>
</dbReference>
<dbReference type="PRINTS" id="PR00081">
    <property type="entry name" value="GDHRDH"/>
</dbReference>
<dbReference type="AlphaFoldDB" id="A0A0X3TNB7"/>
<keyword evidence="2" id="KW-0560">Oxidoreductase</keyword>
<dbReference type="EMBL" id="LQBP01000011">
    <property type="protein sequence ID" value="KUJ77267.1"/>
    <property type="molecule type" value="Genomic_DNA"/>
</dbReference>
<dbReference type="Proteomes" id="UP000053690">
    <property type="component" value="Unassembled WGS sequence"/>
</dbReference>
<comment type="similarity">
    <text evidence="1">Belongs to the short-chain dehydrogenases/reductases (SDR) family.</text>
</comment>
<comment type="caution">
    <text evidence="3">The sequence shown here is derived from an EMBL/GenBank/DDBJ whole genome shotgun (WGS) entry which is preliminary data.</text>
</comment>
<proteinExistence type="inferred from homology"/>
<dbReference type="InterPro" id="IPR002347">
    <property type="entry name" value="SDR_fam"/>
</dbReference>
<dbReference type="PANTHER" id="PTHR43669">
    <property type="entry name" value="5-KETO-D-GLUCONATE 5-REDUCTASE"/>
    <property type="match status" value="1"/>
</dbReference>
<organism evidence="3 4">
    <name type="scientific">Ruegeria profundi</name>
    <dbReference type="NCBI Taxonomy" id="1685378"/>
    <lineage>
        <taxon>Bacteria</taxon>
        <taxon>Pseudomonadati</taxon>
        <taxon>Pseudomonadota</taxon>
        <taxon>Alphaproteobacteria</taxon>
        <taxon>Rhodobacterales</taxon>
        <taxon>Roseobacteraceae</taxon>
        <taxon>Ruegeria</taxon>
    </lineage>
</organism>
<dbReference type="RefSeq" id="WP_068340107.1">
    <property type="nucleotide sequence ID" value="NZ_LQBP01000011.1"/>
</dbReference>
<dbReference type="InterPro" id="IPR020904">
    <property type="entry name" value="Sc_DH/Rdtase_CS"/>
</dbReference>
<keyword evidence="4" id="KW-1185">Reference proteome</keyword>
<dbReference type="PROSITE" id="PS00061">
    <property type="entry name" value="ADH_SHORT"/>
    <property type="match status" value="1"/>
</dbReference>